<comment type="subcellular location">
    <subcellularLocation>
        <location evidence="1">Cytoplasm</location>
    </subcellularLocation>
</comment>
<feature type="region of interest" description="Disordered" evidence="7">
    <location>
        <begin position="45"/>
        <end position="95"/>
    </location>
</feature>
<evidence type="ECO:0000259" key="8">
    <source>
        <dbReference type="SMART" id="SM01288"/>
    </source>
</evidence>
<keyword evidence="2" id="KW-0963">Cytoplasm</keyword>
<dbReference type="InterPro" id="IPR029495">
    <property type="entry name" value="NACHT-assoc"/>
</dbReference>
<feature type="compositionally biased region" description="Low complexity" evidence="7">
    <location>
        <begin position="84"/>
        <end position="95"/>
    </location>
</feature>
<name>A0ABQ8L2A9_LABRO</name>
<dbReference type="InterPro" id="IPR041075">
    <property type="entry name" value="NOD1/2_WH"/>
</dbReference>
<dbReference type="SMART" id="SM01288">
    <property type="entry name" value="FISNA"/>
    <property type="match status" value="1"/>
</dbReference>
<evidence type="ECO:0000256" key="1">
    <source>
        <dbReference type="ARBA" id="ARBA00004496"/>
    </source>
</evidence>
<dbReference type="InterPro" id="IPR051261">
    <property type="entry name" value="NLR"/>
</dbReference>
<dbReference type="InterPro" id="IPR041267">
    <property type="entry name" value="NLRP_HD2"/>
</dbReference>
<dbReference type="Proteomes" id="UP000830375">
    <property type="component" value="Unassembled WGS sequence"/>
</dbReference>
<dbReference type="InterPro" id="IPR007111">
    <property type="entry name" value="NACHT_NTPase"/>
</dbReference>
<dbReference type="Gene3D" id="3.80.10.10">
    <property type="entry name" value="Ribonuclease Inhibitor"/>
    <property type="match status" value="1"/>
</dbReference>
<feature type="domain" description="FISNA" evidence="8">
    <location>
        <begin position="225"/>
        <end position="297"/>
    </location>
</feature>
<dbReference type="Pfam" id="PF17776">
    <property type="entry name" value="NLRC4_HD2"/>
    <property type="match status" value="1"/>
</dbReference>
<feature type="compositionally biased region" description="Basic and acidic residues" evidence="7">
    <location>
        <begin position="68"/>
        <end position="78"/>
    </location>
</feature>
<dbReference type="EMBL" id="JACTAM010002404">
    <property type="protein sequence ID" value="KAI2644867.1"/>
    <property type="molecule type" value="Genomic_DNA"/>
</dbReference>
<keyword evidence="5" id="KW-0547">Nucleotide-binding</keyword>
<evidence type="ECO:0000256" key="6">
    <source>
        <dbReference type="ARBA" id="ARBA00022840"/>
    </source>
</evidence>
<dbReference type="Pfam" id="PF17779">
    <property type="entry name" value="WHD_NOD2"/>
    <property type="match status" value="1"/>
</dbReference>
<evidence type="ECO:0000256" key="3">
    <source>
        <dbReference type="ARBA" id="ARBA00022614"/>
    </source>
</evidence>
<evidence type="ECO:0000256" key="2">
    <source>
        <dbReference type="ARBA" id="ARBA00022490"/>
    </source>
</evidence>
<organism evidence="9 10">
    <name type="scientific">Labeo rohita</name>
    <name type="common">Indian major carp</name>
    <name type="synonym">Cyprinus rohita</name>
    <dbReference type="NCBI Taxonomy" id="84645"/>
    <lineage>
        <taxon>Eukaryota</taxon>
        <taxon>Metazoa</taxon>
        <taxon>Chordata</taxon>
        <taxon>Craniata</taxon>
        <taxon>Vertebrata</taxon>
        <taxon>Euteleostomi</taxon>
        <taxon>Actinopterygii</taxon>
        <taxon>Neopterygii</taxon>
        <taxon>Teleostei</taxon>
        <taxon>Ostariophysi</taxon>
        <taxon>Cypriniformes</taxon>
        <taxon>Cyprinidae</taxon>
        <taxon>Labeoninae</taxon>
        <taxon>Labeonini</taxon>
        <taxon>Labeo</taxon>
    </lineage>
</organism>
<keyword evidence="4" id="KW-0677">Repeat</keyword>
<keyword evidence="3" id="KW-0433">Leucine-rich repeat</keyword>
<evidence type="ECO:0000313" key="9">
    <source>
        <dbReference type="EMBL" id="KAI2644867.1"/>
    </source>
</evidence>
<evidence type="ECO:0000256" key="7">
    <source>
        <dbReference type="SAM" id="MobiDB-lite"/>
    </source>
</evidence>
<accession>A0ABQ8L2A9</accession>
<dbReference type="InterPro" id="IPR027417">
    <property type="entry name" value="P-loop_NTPase"/>
</dbReference>
<dbReference type="Gene3D" id="3.40.50.300">
    <property type="entry name" value="P-loop containing nucleotide triphosphate hydrolases"/>
    <property type="match status" value="1"/>
</dbReference>
<sequence>MSNVNLTLHRRPVPAGSLRLNQILKQAHGFQIIEDAVTEMSRPCLPEASSEQMNADAFTEMSRPRSKFRTEEQGKDSQSEMSLSQKQSVKSGSHVSSSVSVKSDWSKEGLPLELSEKKSSSTKRVQYETLDSDVQTHRNYKNFKDNLLWIFQDLESKIITFLKNELEKFKKILQEEDLQYFVKDFNENRCSIKEAALDLTLYFLREMKQDEAADTLEDELFFIHQLKCSLKEKYQCVFEGIAKQGDSTLLNNIYTDLYITQGCSEQVNTEHEVRQIEVASRRHESQEIQVECKNLFEAPEQDKQIRTVLTKGVAGIGKSVSVQKFVLDWAEGKENQDISFIFPLPFREMNLKEKEKLTSLDVLLTNLIKGNLLPSALIWITTRPAAASKIPPDCIDRLTEIRGFNDAQKEDLLLDFSHCSPEHFGGEKNNDVKNNQADDKSKILQESNTEDIPKTLTQMYTHFLRFQILQSRRKYDGEYTPDVSWDKDAILSLGKLAFHQLERNNVIFYDTDLKECGIDVDKASVYSGMCTQIFKEETGIVLGTMYCFVHLSIQEFIAALYAHLFLDINKKYVFDQDSTKQENKSETKIDLLKTASNQRLLQGLLTQQDGNDQIKKEIVQYIKQKFEANLSPERSINLFYCLNELNDQTLVKDIQTHLSKGSLSSADLSPAQWSALAFVLLTSEEELEEFELQKFKKSDECLIRLLAVIKTSKRALQNPGSSVLDELQLSNGFLGKASEETITIIHPACDKGMNKFLQVLTGNKTSNSCNVFEMIVC</sequence>
<evidence type="ECO:0000256" key="5">
    <source>
        <dbReference type="ARBA" id="ARBA00022741"/>
    </source>
</evidence>
<gene>
    <name evidence="9" type="ORF">H4Q32_024131</name>
</gene>
<dbReference type="Pfam" id="PF05729">
    <property type="entry name" value="NACHT"/>
    <property type="match status" value="1"/>
</dbReference>
<protein>
    <submittedName>
        <fullName evidence="9">NLR family CARD domain-containing protein 3</fullName>
    </submittedName>
</protein>
<reference evidence="9 10" key="1">
    <citation type="submission" date="2022-01" db="EMBL/GenBank/DDBJ databases">
        <title>A high-quality chromosome-level genome assembly of rohu carp, Labeo rohita.</title>
        <authorList>
            <person name="Arick M.A. II"/>
            <person name="Hsu C.-Y."/>
            <person name="Magbanua Z."/>
            <person name="Pechanova O."/>
            <person name="Grover C."/>
            <person name="Miller E."/>
            <person name="Thrash A."/>
            <person name="Ezzel L."/>
            <person name="Alam S."/>
            <person name="Benzie J."/>
            <person name="Hamilton M."/>
            <person name="Karsi A."/>
            <person name="Lawrence M.L."/>
            <person name="Peterson D.G."/>
        </authorList>
    </citation>
    <scope>NUCLEOTIDE SEQUENCE [LARGE SCALE GENOMIC DNA]</scope>
    <source>
        <strain evidence="10">BAU-BD-2019</strain>
        <tissue evidence="9">Blood</tissue>
    </source>
</reference>
<comment type="caution">
    <text evidence="9">The sequence shown here is derived from an EMBL/GenBank/DDBJ whole genome shotgun (WGS) entry which is preliminary data.</text>
</comment>
<dbReference type="SUPFAM" id="SSF52047">
    <property type="entry name" value="RNI-like"/>
    <property type="match status" value="1"/>
</dbReference>
<evidence type="ECO:0000256" key="4">
    <source>
        <dbReference type="ARBA" id="ARBA00022737"/>
    </source>
</evidence>
<dbReference type="Pfam" id="PF14484">
    <property type="entry name" value="FISNA"/>
    <property type="match status" value="1"/>
</dbReference>
<evidence type="ECO:0000313" key="10">
    <source>
        <dbReference type="Proteomes" id="UP000830375"/>
    </source>
</evidence>
<proteinExistence type="predicted"/>
<keyword evidence="10" id="KW-1185">Reference proteome</keyword>
<dbReference type="PANTHER" id="PTHR24106">
    <property type="entry name" value="NACHT, LRR AND CARD DOMAINS-CONTAINING"/>
    <property type="match status" value="1"/>
</dbReference>
<keyword evidence="6" id="KW-0067">ATP-binding</keyword>
<dbReference type="InterPro" id="IPR032675">
    <property type="entry name" value="LRR_dom_sf"/>
</dbReference>